<protein>
    <recommendedName>
        <fullName evidence="1">Acyl-CoA dehydrogenase/oxidase N-terminal domain-containing protein</fullName>
    </recommendedName>
</protein>
<reference evidence="2" key="1">
    <citation type="submission" date="2018-05" db="EMBL/GenBank/DDBJ databases">
        <authorList>
            <person name="Lanie J.A."/>
            <person name="Ng W.-L."/>
            <person name="Kazmierczak K.M."/>
            <person name="Andrzejewski T.M."/>
            <person name="Davidsen T.M."/>
            <person name="Wayne K.J."/>
            <person name="Tettelin H."/>
            <person name="Glass J.I."/>
            <person name="Rusch D."/>
            <person name="Podicherti R."/>
            <person name="Tsui H.-C.T."/>
            <person name="Winkler M.E."/>
        </authorList>
    </citation>
    <scope>NUCLEOTIDE SEQUENCE</scope>
</reference>
<evidence type="ECO:0000259" key="1">
    <source>
        <dbReference type="Pfam" id="PF02771"/>
    </source>
</evidence>
<dbReference type="Gene3D" id="1.10.540.10">
    <property type="entry name" value="Acyl-CoA dehydrogenase/oxidase, N-terminal domain"/>
    <property type="match status" value="1"/>
</dbReference>
<gene>
    <name evidence="2" type="ORF">METZ01_LOCUS512460</name>
</gene>
<feature type="non-terminal residue" evidence="2">
    <location>
        <position position="177"/>
    </location>
</feature>
<accession>A0A383ERR9</accession>
<dbReference type="PANTHER" id="PTHR42803:SF1">
    <property type="entry name" value="BROAD-SPECIFICITY LINEAR ACYL-COA DEHYDROGENASE FADE5"/>
    <property type="match status" value="1"/>
</dbReference>
<dbReference type="Pfam" id="PF02771">
    <property type="entry name" value="Acyl-CoA_dh_N"/>
    <property type="match status" value="1"/>
</dbReference>
<dbReference type="InterPro" id="IPR013786">
    <property type="entry name" value="AcylCoA_DH/ox_N"/>
</dbReference>
<evidence type="ECO:0000313" key="2">
    <source>
        <dbReference type="EMBL" id="SVE59606.1"/>
    </source>
</evidence>
<dbReference type="Gene3D" id="2.40.110.10">
    <property type="entry name" value="Butyryl-CoA Dehydrogenase, subunit A, domain 2"/>
    <property type="match status" value="1"/>
</dbReference>
<dbReference type="EMBL" id="UINC01228338">
    <property type="protein sequence ID" value="SVE59606.1"/>
    <property type="molecule type" value="Genomic_DNA"/>
</dbReference>
<dbReference type="AlphaFoldDB" id="A0A383ERR9"/>
<dbReference type="SUPFAM" id="SSF56645">
    <property type="entry name" value="Acyl-CoA dehydrogenase NM domain-like"/>
    <property type="match status" value="1"/>
</dbReference>
<name>A0A383ERR9_9ZZZZ</name>
<dbReference type="InterPro" id="IPR037069">
    <property type="entry name" value="AcylCoA_DH/ox_N_sf"/>
</dbReference>
<organism evidence="2">
    <name type="scientific">marine metagenome</name>
    <dbReference type="NCBI Taxonomy" id="408172"/>
    <lineage>
        <taxon>unclassified sequences</taxon>
        <taxon>metagenomes</taxon>
        <taxon>ecological metagenomes</taxon>
    </lineage>
</organism>
<dbReference type="GO" id="GO:0050660">
    <property type="term" value="F:flavin adenine dinucleotide binding"/>
    <property type="evidence" value="ECO:0007669"/>
    <property type="project" value="InterPro"/>
</dbReference>
<dbReference type="InterPro" id="IPR046373">
    <property type="entry name" value="Acyl-CoA_Oxase/DH_mid-dom_sf"/>
</dbReference>
<dbReference type="GO" id="GO:0016627">
    <property type="term" value="F:oxidoreductase activity, acting on the CH-CH group of donors"/>
    <property type="evidence" value="ECO:0007669"/>
    <property type="project" value="InterPro"/>
</dbReference>
<dbReference type="PANTHER" id="PTHR42803">
    <property type="entry name" value="ACYL-COA DEHYDROGENASE"/>
    <property type="match status" value="1"/>
</dbReference>
<feature type="domain" description="Acyl-CoA dehydrogenase/oxidase N-terminal" evidence="1">
    <location>
        <begin position="40"/>
        <end position="158"/>
    </location>
</feature>
<proteinExistence type="predicted"/>
<dbReference type="InterPro" id="IPR052166">
    <property type="entry name" value="Diverse_Acyl-CoA_DH"/>
</dbReference>
<sequence length="177" mass="19176">MASYSAPLRDMRFVYHELFDSSDISALPGFEEATPDLIDAVLEEAAKVCENELFPINRSGDEEGCRYHQGGEVTTPSGFRECYRAYAEAGWIGLSSDPQYGGQGLPAAISTLLEEMVCSSNIAFGTYVGLSRGAYRAIAAFGNDTLKTRYLPKLTSGEWSGTMCLTEPQCGTDLGLL</sequence>
<dbReference type="InterPro" id="IPR009100">
    <property type="entry name" value="AcylCoA_DH/oxidase_NM_dom_sf"/>
</dbReference>